<evidence type="ECO:0000256" key="4">
    <source>
        <dbReference type="ARBA" id="ARBA00022670"/>
    </source>
</evidence>
<evidence type="ECO:0000256" key="7">
    <source>
        <dbReference type="ARBA" id="ARBA00022807"/>
    </source>
</evidence>
<dbReference type="InterPro" id="IPR038765">
    <property type="entry name" value="Papain-like_cys_pep_sf"/>
</dbReference>
<dbReference type="EMBL" id="HG001858">
    <property type="protein sequence ID" value="CDF37662.1"/>
    <property type="molecule type" value="Genomic_DNA"/>
</dbReference>
<evidence type="ECO:0000256" key="1">
    <source>
        <dbReference type="ARBA" id="ARBA00000707"/>
    </source>
</evidence>
<dbReference type="KEGG" id="ccp:CHC_T00005879001"/>
<dbReference type="Proteomes" id="UP000012073">
    <property type="component" value="Unassembled WGS sequence"/>
</dbReference>
<comment type="caution">
    <text evidence="8">Lacks conserved residue(s) required for the propagation of feature annotation.</text>
</comment>
<dbReference type="EC" id="3.4.19.12" evidence="3"/>
<dbReference type="PROSITE" id="PS52048">
    <property type="entry name" value="UCH_DOMAIN"/>
    <property type="match status" value="1"/>
</dbReference>
<feature type="compositionally biased region" description="Low complexity" evidence="9">
    <location>
        <begin position="205"/>
        <end position="214"/>
    </location>
</feature>
<keyword evidence="5" id="KW-0833">Ubl conjugation pathway</keyword>
<organism evidence="11 12">
    <name type="scientific">Chondrus crispus</name>
    <name type="common">Carrageen Irish moss</name>
    <name type="synonym">Polymorpha crispa</name>
    <dbReference type="NCBI Taxonomy" id="2769"/>
    <lineage>
        <taxon>Eukaryota</taxon>
        <taxon>Rhodophyta</taxon>
        <taxon>Florideophyceae</taxon>
        <taxon>Rhodymeniophycidae</taxon>
        <taxon>Gigartinales</taxon>
        <taxon>Gigartinaceae</taxon>
        <taxon>Chondrus</taxon>
    </lineage>
</organism>
<keyword evidence="4" id="KW-0645">Protease</keyword>
<name>R7QGL6_CHOCR</name>
<evidence type="ECO:0000313" key="12">
    <source>
        <dbReference type="Proteomes" id="UP000012073"/>
    </source>
</evidence>
<evidence type="ECO:0000256" key="2">
    <source>
        <dbReference type="ARBA" id="ARBA00009326"/>
    </source>
</evidence>
<dbReference type="PANTHER" id="PTHR10589:SF16">
    <property type="entry name" value="UBIQUITIN CARBOXYL-TERMINAL HYDROLASE ISOZYME L5"/>
    <property type="match status" value="1"/>
</dbReference>
<evidence type="ECO:0000313" key="11">
    <source>
        <dbReference type="EMBL" id="CDF37662.1"/>
    </source>
</evidence>
<dbReference type="InterPro" id="IPR036959">
    <property type="entry name" value="Peptidase_C12_UCH_sf"/>
</dbReference>
<dbReference type="OrthoDB" id="1924260at2759"/>
<dbReference type="PANTHER" id="PTHR10589">
    <property type="entry name" value="UBIQUITIN CARBOXYL-TERMINAL HYDROLASE"/>
    <property type="match status" value="1"/>
</dbReference>
<dbReference type="AlphaFoldDB" id="R7QGL6"/>
<dbReference type="Pfam" id="PF01088">
    <property type="entry name" value="Peptidase_C12"/>
    <property type="match status" value="1"/>
</dbReference>
<evidence type="ECO:0000256" key="8">
    <source>
        <dbReference type="PROSITE-ProRule" id="PRU01393"/>
    </source>
</evidence>
<dbReference type="GO" id="GO:0005737">
    <property type="term" value="C:cytoplasm"/>
    <property type="evidence" value="ECO:0007669"/>
    <property type="project" value="TreeGrafter"/>
</dbReference>
<reference evidence="12" key="1">
    <citation type="journal article" date="2013" name="Proc. Natl. Acad. Sci. U.S.A.">
        <title>Genome structure and metabolic features in the red seaweed Chondrus crispus shed light on evolution of the Archaeplastida.</title>
        <authorList>
            <person name="Collen J."/>
            <person name="Porcel B."/>
            <person name="Carre W."/>
            <person name="Ball S.G."/>
            <person name="Chaparro C."/>
            <person name="Tonon T."/>
            <person name="Barbeyron T."/>
            <person name="Michel G."/>
            <person name="Noel B."/>
            <person name="Valentin K."/>
            <person name="Elias M."/>
            <person name="Artiguenave F."/>
            <person name="Arun A."/>
            <person name="Aury J.M."/>
            <person name="Barbosa-Neto J.F."/>
            <person name="Bothwell J.H."/>
            <person name="Bouget F.Y."/>
            <person name="Brillet L."/>
            <person name="Cabello-Hurtado F."/>
            <person name="Capella-Gutierrez S."/>
            <person name="Charrier B."/>
            <person name="Cladiere L."/>
            <person name="Cock J.M."/>
            <person name="Coelho S.M."/>
            <person name="Colleoni C."/>
            <person name="Czjzek M."/>
            <person name="Da Silva C."/>
            <person name="Delage L."/>
            <person name="Denoeud F."/>
            <person name="Deschamps P."/>
            <person name="Dittami S.M."/>
            <person name="Gabaldon T."/>
            <person name="Gachon C.M."/>
            <person name="Groisillier A."/>
            <person name="Herve C."/>
            <person name="Jabbari K."/>
            <person name="Katinka M."/>
            <person name="Kloareg B."/>
            <person name="Kowalczyk N."/>
            <person name="Labadie K."/>
            <person name="Leblanc C."/>
            <person name="Lopez P.J."/>
            <person name="McLachlan D.H."/>
            <person name="Meslet-Cladiere L."/>
            <person name="Moustafa A."/>
            <person name="Nehr Z."/>
            <person name="Nyvall Collen P."/>
            <person name="Panaud O."/>
            <person name="Partensky F."/>
            <person name="Poulain J."/>
            <person name="Rensing S.A."/>
            <person name="Rousvoal S."/>
            <person name="Samson G."/>
            <person name="Symeonidi A."/>
            <person name="Weissenbach J."/>
            <person name="Zambounis A."/>
            <person name="Wincker P."/>
            <person name="Boyen C."/>
        </authorList>
    </citation>
    <scope>NUCLEOTIDE SEQUENCE [LARGE SCALE GENOMIC DNA]</scope>
    <source>
        <strain evidence="12">cv. Stackhouse</strain>
    </source>
</reference>
<sequence length="300" mass="33239">MSHSFAQEDPHPNKENSIMFCTQSMDNASATQGLLVSVLNIARGASQSFNLGPELTRLRAFMQPMDPILRSAAICSSEVVRNAHNKAAHEQPGGHPQMLDEDDRLQTIILADELWMYTVLLPDAAGKVVYELQGVADQAKRVGVCEGTDQDDWLPHGIDFIKRKATTFQEHNTPFLFFAVVEDTPENSTVRAANKRKSTWSDGDSSSPELQQQSSEEEKEGSDVAPAESAADRDSDKPEGGDEVDGETIREEVQRIRATHNYDAFFTEFLKLLASRGDLNAMIRAQSEYGTGPESDRYDD</sequence>
<accession>R7QGL6</accession>
<evidence type="ECO:0000256" key="3">
    <source>
        <dbReference type="ARBA" id="ARBA00012759"/>
    </source>
</evidence>
<keyword evidence="12" id="KW-1185">Reference proteome</keyword>
<evidence type="ECO:0000256" key="6">
    <source>
        <dbReference type="ARBA" id="ARBA00022801"/>
    </source>
</evidence>
<dbReference type="SUPFAM" id="SSF54001">
    <property type="entry name" value="Cysteine proteinases"/>
    <property type="match status" value="1"/>
</dbReference>
<keyword evidence="7" id="KW-0788">Thiol protease</keyword>
<feature type="domain" description="UCH catalytic" evidence="10">
    <location>
        <begin position="1"/>
        <end position="182"/>
    </location>
</feature>
<gene>
    <name evidence="11" type="ORF">CHC_T00005879001</name>
</gene>
<dbReference type="Gene3D" id="3.40.532.10">
    <property type="entry name" value="Peptidase C12, ubiquitin carboxyl-terminal hydrolase"/>
    <property type="match status" value="1"/>
</dbReference>
<keyword evidence="6" id="KW-0378">Hydrolase</keyword>
<feature type="compositionally biased region" description="Basic and acidic residues" evidence="9">
    <location>
        <begin position="230"/>
        <end position="240"/>
    </location>
</feature>
<proteinExistence type="inferred from homology"/>
<evidence type="ECO:0000256" key="5">
    <source>
        <dbReference type="ARBA" id="ARBA00022786"/>
    </source>
</evidence>
<dbReference type="STRING" id="2769.R7QGL6"/>
<evidence type="ECO:0000256" key="9">
    <source>
        <dbReference type="SAM" id="MobiDB-lite"/>
    </source>
</evidence>
<protein>
    <recommendedName>
        <fullName evidence="3">ubiquitinyl hydrolase 1</fullName>
        <ecNumber evidence="3">3.4.19.12</ecNumber>
    </recommendedName>
</protein>
<dbReference type="GeneID" id="17325250"/>
<dbReference type="InterPro" id="IPR001578">
    <property type="entry name" value="Peptidase_C12_UCH"/>
</dbReference>
<dbReference type="Gramene" id="CDF37662">
    <property type="protein sequence ID" value="CDF37662"/>
    <property type="gene ID" value="CHC_T00005879001"/>
</dbReference>
<dbReference type="GO" id="GO:0004843">
    <property type="term" value="F:cysteine-type deubiquitinase activity"/>
    <property type="evidence" value="ECO:0007669"/>
    <property type="project" value="UniProtKB-EC"/>
</dbReference>
<feature type="region of interest" description="Disordered" evidence="9">
    <location>
        <begin position="190"/>
        <end position="252"/>
    </location>
</feature>
<dbReference type="RefSeq" id="XP_005717533.1">
    <property type="nucleotide sequence ID" value="XM_005717476.1"/>
</dbReference>
<comment type="similarity">
    <text evidence="2 8">Belongs to the peptidase C12 family.</text>
</comment>
<dbReference type="GO" id="GO:0006511">
    <property type="term" value="P:ubiquitin-dependent protein catabolic process"/>
    <property type="evidence" value="ECO:0007669"/>
    <property type="project" value="InterPro"/>
</dbReference>
<dbReference type="PhylomeDB" id="R7QGL6"/>
<dbReference type="GO" id="GO:0016579">
    <property type="term" value="P:protein deubiquitination"/>
    <property type="evidence" value="ECO:0007669"/>
    <property type="project" value="TreeGrafter"/>
</dbReference>
<evidence type="ECO:0000259" key="10">
    <source>
        <dbReference type="PROSITE" id="PS52048"/>
    </source>
</evidence>
<comment type="catalytic activity">
    <reaction evidence="1">
        <text>Thiol-dependent hydrolysis of ester, thioester, amide, peptide and isopeptide bonds formed by the C-terminal Gly of ubiquitin (a 76-residue protein attached to proteins as an intracellular targeting signal).</text>
        <dbReference type="EC" id="3.4.19.12"/>
    </reaction>
</comment>